<proteinExistence type="inferred from homology"/>
<dbReference type="Proteomes" id="UP000484255">
    <property type="component" value="Unassembled WGS sequence"/>
</dbReference>
<evidence type="ECO:0000256" key="11">
    <source>
        <dbReference type="ARBA" id="ARBA00023235"/>
    </source>
</evidence>
<protein>
    <recommendedName>
        <fullName evidence="17">ADP-dependent (S)-NAD(P)H-hydrate dehydratase</fullName>
        <ecNumber evidence="17">4.2.1.136</ecNumber>
    </recommendedName>
    <alternativeName>
        <fullName evidence="17">ADP-dependent NAD(P)HX dehydratase</fullName>
    </alternativeName>
</protein>
<evidence type="ECO:0000256" key="1">
    <source>
        <dbReference type="ARBA" id="ARBA00000013"/>
    </source>
</evidence>
<evidence type="ECO:0000259" key="20">
    <source>
        <dbReference type="PROSITE" id="PS51385"/>
    </source>
</evidence>
<evidence type="ECO:0000256" key="17">
    <source>
        <dbReference type="HAMAP-Rule" id="MF_01965"/>
    </source>
</evidence>
<feature type="binding site" evidence="17">
    <location>
        <position position="480"/>
    </location>
    <ligand>
        <name>AMP</name>
        <dbReference type="ChEBI" id="CHEBI:456215"/>
    </ligand>
</feature>
<dbReference type="InterPro" id="IPR029056">
    <property type="entry name" value="Ribokinase-like"/>
</dbReference>
<dbReference type="InterPro" id="IPR004443">
    <property type="entry name" value="YjeF_N_dom"/>
</dbReference>
<comment type="similarity">
    <text evidence="4 18">In the C-terminal section; belongs to the NnrD/CARKD family.</text>
</comment>
<dbReference type="EMBL" id="JAAGOH010000005">
    <property type="protein sequence ID" value="NDY90692.1"/>
    <property type="molecule type" value="Genomic_DNA"/>
</dbReference>
<dbReference type="GO" id="GO:0046872">
    <property type="term" value="F:metal ion binding"/>
    <property type="evidence" value="ECO:0007669"/>
    <property type="project" value="UniProtKB-UniRule"/>
</dbReference>
<name>A0A7C9PG85_9BURK</name>
<keyword evidence="7 17" id="KW-0067">ATP-binding</keyword>
<comment type="catalytic activity">
    <reaction evidence="15 17 18">
        <text>(6S)-NADHX + ADP = AMP + phosphate + NADH + H(+)</text>
        <dbReference type="Rhea" id="RHEA:32223"/>
        <dbReference type="ChEBI" id="CHEBI:15378"/>
        <dbReference type="ChEBI" id="CHEBI:43474"/>
        <dbReference type="ChEBI" id="CHEBI:57945"/>
        <dbReference type="ChEBI" id="CHEBI:64074"/>
        <dbReference type="ChEBI" id="CHEBI:456215"/>
        <dbReference type="ChEBI" id="CHEBI:456216"/>
        <dbReference type="EC" id="4.2.1.136"/>
    </reaction>
</comment>
<dbReference type="AlphaFoldDB" id="A0A7C9PG85"/>
<dbReference type="PANTHER" id="PTHR12592">
    <property type="entry name" value="ATP-DEPENDENT (S)-NAD(P)H-HYDRATE DEHYDRATASE FAMILY MEMBER"/>
    <property type="match status" value="1"/>
</dbReference>
<keyword evidence="12 17" id="KW-0456">Lyase</keyword>
<comment type="catalytic activity">
    <reaction evidence="2 18">
        <text>(6R)-NADPHX = (6S)-NADPHX</text>
        <dbReference type="Rhea" id="RHEA:32227"/>
        <dbReference type="ChEBI" id="CHEBI:64076"/>
        <dbReference type="ChEBI" id="CHEBI:64077"/>
        <dbReference type="EC" id="5.1.99.6"/>
    </reaction>
</comment>
<evidence type="ECO:0000256" key="8">
    <source>
        <dbReference type="ARBA" id="ARBA00022857"/>
    </source>
</evidence>
<dbReference type="RefSeq" id="WP_163456555.1">
    <property type="nucleotide sequence ID" value="NZ_JAAGOH010000005.1"/>
</dbReference>
<dbReference type="PROSITE" id="PS51383">
    <property type="entry name" value="YJEF_C_3"/>
    <property type="match status" value="1"/>
</dbReference>
<gene>
    <name evidence="17" type="primary">nnrD</name>
    <name evidence="21" type="ORF">G3A44_05705</name>
</gene>
<evidence type="ECO:0000256" key="16">
    <source>
        <dbReference type="ARBA" id="ARBA00049209"/>
    </source>
</evidence>
<dbReference type="Pfam" id="PF03853">
    <property type="entry name" value="YjeF_N"/>
    <property type="match status" value="1"/>
</dbReference>
<evidence type="ECO:0000256" key="5">
    <source>
        <dbReference type="ARBA" id="ARBA00022723"/>
    </source>
</evidence>
<comment type="function">
    <text evidence="14 18">Bifunctional enzyme that catalyzes the epimerization of the S- and R-forms of NAD(P)HX and the dehydration of the S-form of NAD(P)HX at the expense of ADP, which is converted to AMP. This allows the repair of both epimers of NAD(P)HX, a damaged form of NAD(P)H that is a result of enzymatic or heat-dependent hydration.</text>
</comment>
<dbReference type="SUPFAM" id="SSF53613">
    <property type="entry name" value="Ribokinase-like"/>
    <property type="match status" value="1"/>
</dbReference>
<keyword evidence="10 17" id="KW-0520">NAD</keyword>
<keyword evidence="11 18" id="KW-0413">Isomerase</keyword>
<evidence type="ECO:0000256" key="6">
    <source>
        <dbReference type="ARBA" id="ARBA00022741"/>
    </source>
</evidence>
<evidence type="ECO:0000256" key="3">
    <source>
        <dbReference type="ARBA" id="ARBA00006001"/>
    </source>
</evidence>
<evidence type="ECO:0000259" key="19">
    <source>
        <dbReference type="PROSITE" id="PS51383"/>
    </source>
</evidence>
<comment type="cofactor">
    <cofactor evidence="18">
        <name>K(+)</name>
        <dbReference type="ChEBI" id="CHEBI:29103"/>
    </cofactor>
    <text evidence="18">Binds 1 potassium ion per subunit.</text>
</comment>
<dbReference type="PIRSF" id="PIRSF017184">
    <property type="entry name" value="Nnr"/>
    <property type="match status" value="1"/>
</dbReference>
<reference evidence="21 22" key="1">
    <citation type="submission" date="2020-02" db="EMBL/GenBank/DDBJ databases">
        <title>Ideonella bacterium strain TBM-1.</title>
        <authorList>
            <person name="Chen W.-M."/>
        </authorList>
    </citation>
    <scope>NUCLEOTIDE SEQUENCE [LARGE SCALE GENOMIC DNA]</scope>
    <source>
        <strain evidence="21 22">TBM-1</strain>
    </source>
</reference>
<dbReference type="InterPro" id="IPR030677">
    <property type="entry name" value="Nnr"/>
</dbReference>
<evidence type="ECO:0000256" key="7">
    <source>
        <dbReference type="ARBA" id="ARBA00022840"/>
    </source>
</evidence>
<feature type="binding site" evidence="17">
    <location>
        <position position="345"/>
    </location>
    <ligand>
        <name>(6S)-NADPHX</name>
        <dbReference type="ChEBI" id="CHEBI:64076"/>
    </ligand>
</feature>
<dbReference type="NCBIfam" id="TIGR00197">
    <property type="entry name" value="yjeF_nterm"/>
    <property type="match status" value="1"/>
</dbReference>
<keyword evidence="6 17" id="KW-0547">Nucleotide-binding</keyword>
<keyword evidence="22" id="KW-1185">Reference proteome</keyword>
<evidence type="ECO:0000256" key="18">
    <source>
        <dbReference type="PIRNR" id="PIRNR017184"/>
    </source>
</evidence>
<organism evidence="21 22">
    <name type="scientific">Ideonella livida</name>
    <dbReference type="NCBI Taxonomy" id="2707176"/>
    <lineage>
        <taxon>Bacteria</taxon>
        <taxon>Pseudomonadati</taxon>
        <taxon>Pseudomonadota</taxon>
        <taxon>Betaproteobacteria</taxon>
        <taxon>Burkholderiales</taxon>
        <taxon>Sphaerotilaceae</taxon>
        <taxon>Ideonella</taxon>
    </lineage>
</organism>
<keyword evidence="13" id="KW-0511">Multifunctional enzyme</keyword>
<comment type="similarity">
    <text evidence="3 18">In the N-terminal section; belongs to the NnrE/AIBP family.</text>
</comment>
<comment type="subunit">
    <text evidence="17">Homotetramer.</text>
</comment>
<comment type="similarity">
    <text evidence="17">Belongs to the NnrD/CARKD family.</text>
</comment>
<sequence length="578" mass="60282">MPPHRLEASDAALSTALHRLLPPDHDLPLTSTAQARRVEQAARDTLPAFTLLPHAGLMVARWIRALHPHASRIWVICGPGHNGGDGLVAASWLQRWGAQVEVSLLAAAEQLPPEAGQALAVARQAGVQIHQDPTPRHRPMLTVDALLGLGQRRAPEGAMACALRWAAKGRQHGVSVLAVDLPTGLHDETGQPTGGLPGGADATLCLLTLKPGLFTGQGRDWAGALWWAPLLPPEHPAWQKAEGSLRLSGRTARQRALAPRQHHQHKGSFGDVWVLGGAPGMQGAAMLAAGAALHAGAGRVYWCPPGAGGLAPAAPSPWPALMTRPPGAWQSSGVLEHGVTVCGCGAGTDLQTDLAEILLRAQRLVLDADALNLIAAHPELPGLTRSRAGRGQVTVATPHPLEAARLLQTSTALVAQNRVQAARDLAQTLACAVVLKGSGSVVATPSAAWDPSTAEQAAPPPPPTWINPTGHARLATAGSGDVLAGWLGGLWSSLPATTHPLADVTDSRLPSAAPLPRCEPAWEAALAACLLAVWWHGRAAEPRQDSPTQTAGHGARRVEDFLPLPAQDLISAMTRVSP</sequence>
<comment type="caution">
    <text evidence="21">The sequence shown here is derived from an EMBL/GenBank/DDBJ whole genome shotgun (WGS) entry which is preliminary data.</text>
</comment>
<evidence type="ECO:0000313" key="22">
    <source>
        <dbReference type="Proteomes" id="UP000484255"/>
    </source>
</evidence>
<keyword evidence="9 18" id="KW-0630">Potassium</keyword>
<evidence type="ECO:0000256" key="4">
    <source>
        <dbReference type="ARBA" id="ARBA00009524"/>
    </source>
</evidence>
<comment type="cofactor">
    <cofactor evidence="17">
        <name>Mg(2+)</name>
        <dbReference type="ChEBI" id="CHEBI:18420"/>
    </cofactor>
</comment>
<dbReference type="GO" id="GO:0046496">
    <property type="term" value="P:nicotinamide nucleotide metabolic process"/>
    <property type="evidence" value="ECO:0007669"/>
    <property type="project" value="UniProtKB-UniRule"/>
</dbReference>
<dbReference type="Pfam" id="PF01256">
    <property type="entry name" value="Carb_kinase"/>
    <property type="match status" value="1"/>
</dbReference>
<dbReference type="PROSITE" id="PS51385">
    <property type="entry name" value="YJEF_N"/>
    <property type="match status" value="1"/>
</dbReference>
<feature type="binding site" evidence="17">
    <location>
        <position position="481"/>
    </location>
    <ligand>
        <name>(6S)-NADPHX</name>
        <dbReference type="ChEBI" id="CHEBI:64076"/>
    </ligand>
</feature>
<dbReference type="InterPro" id="IPR017953">
    <property type="entry name" value="Carbohydrate_kinase_pred_CS"/>
</dbReference>
<evidence type="ECO:0000313" key="21">
    <source>
        <dbReference type="EMBL" id="NDY90692.1"/>
    </source>
</evidence>
<feature type="domain" description="YjeF N-terminal" evidence="20">
    <location>
        <begin position="35"/>
        <end position="238"/>
    </location>
</feature>
<dbReference type="Gene3D" id="3.40.1190.20">
    <property type="match status" value="1"/>
</dbReference>
<keyword evidence="5 18" id="KW-0479">Metal-binding</keyword>
<dbReference type="GO" id="GO:0052855">
    <property type="term" value="F:ADP-dependent NAD(P)H-hydrate dehydratase activity"/>
    <property type="evidence" value="ECO:0007669"/>
    <property type="project" value="UniProtKB-UniRule"/>
</dbReference>
<evidence type="ECO:0000256" key="15">
    <source>
        <dbReference type="ARBA" id="ARBA00048238"/>
    </source>
</evidence>
<evidence type="ECO:0000256" key="14">
    <source>
        <dbReference type="ARBA" id="ARBA00025153"/>
    </source>
</evidence>
<dbReference type="PROSITE" id="PS01050">
    <property type="entry name" value="YJEF_C_2"/>
    <property type="match status" value="1"/>
</dbReference>
<dbReference type="GO" id="GO:0052856">
    <property type="term" value="F:NAD(P)HX epimerase activity"/>
    <property type="evidence" value="ECO:0007669"/>
    <property type="project" value="UniProtKB-EC"/>
</dbReference>
<dbReference type="CDD" id="cd01171">
    <property type="entry name" value="YXKO-related"/>
    <property type="match status" value="1"/>
</dbReference>
<evidence type="ECO:0000256" key="9">
    <source>
        <dbReference type="ARBA" id="ARBA00022958"/>
    </source>
</evidence>
<dbReference type="PANTHER" id="PTHR12592:SF0">
    <property type="entry name" value="ATP-DEPENDENT (S)-NAD(P)H-HYDRATE DEHYDRATASE"/>
    <property type="match status" value="1"/>
</dbReference>
<dbReference type="EC" id="4.2.1.136" evidence="17"/>
<keyword evidence="8 17" id="KW-0521">NADP</keyword>
<evidence type="ECO:0000256" key="13">
    <source>
        <dbReference type="ARBA" id="ARBA00023268"/>
    </source>
</evidence>
<feature type="binding site" evidence="17">
    <location>
        <position position="399"/>
    </location>
    <ligand>
        <name>(6S)-NADPHX</name>
        <dbReference type="ChEBI" id="CHEBI:64076"/>
    </ligand>
</feature>
<dbReference type="InterPro" id="IPR036652">
    <property type="entry name" value="YjeF_N_dom_sf"/>
</dbReference>
<dbReference type="GO" id="GO:0110051">
    <property type="term" value="P:metabolite repair"/>
    <property type="evidence" value="ECO:0007669"/>
    <property type="project" value="TreeGrafter"/>
</dbReference>
<evidence type="ECO:0000256" key="2">
    <source>
        <dbReference type="ARBA" id="ARBA00000909"/>
    </source>
</evidence>
<dbReference type="InterPro" id="IPR000631">
    <property type="entry name" value="CARKD"/>
</dbReference>
<accession>A0A7C9PG85</accession>
<feature type="binding site" evidence="17">
    <location>
        <position position="284"/>
    </location>
    <ligand>
        <name>(6S)-NADPHX</name>
        <dbReference type="ChEBI" id="CHEBI:64076"/>
    </ligand>
</feature>
<comment type="catalytic activity">
    <reaction evidence="1 18">
        <text>(6R)-NADHX = (6S)-NADHX</text>
        <dbReference type="Rhea" id="RHEA:32215"/>
        <dbReference type="ChEBI" id="CHEBI:64074"/>
        <dbReference type="ChEBI" id="CHEBI:64075"/>
        <dbReference type="EC" id="5.1.99.6"/>
    </reaction>
</comment>
<evidence type="ECO:0000256" key="12">
    <source>
        <dbReference type="ARBA" id="ARBA00023239"/>
    </source>
</evidence>
<comment type="function">
    <text evidence="17">Catalyzes the dehydration of the S-form of NAD(P)HX at the expense of ADP, which is converted to AMP. Together with NAD(P)HX epimerase, which catalyzes the epimerization of the S- and R-forms, the enzyme allows the repair of both epimers of NAD(P)HX, a damaged form of NAD(P)H that is a result of enzymatic or heat-dependent hydration.</text>
</comment>
<feature type="binding site" evidence="17">
    <location>
        <begin position="436"/>
        <end position="440"/>
    </location>
    <ligand>
        <name>AMP</name>
        <dbReference type="ChEBI" id="CHEBI:456215"/>
    </ligand>
</feature>
<comment type="catalytic activity">
    <reaction evidence="16 17 18">
        <text>(6S)-NADPHX + ADP = AMP + phosphate + NADPH + H(+)</text>
        <dbReference type="Rhea" id="RHEA:32235"/>
        <dbReference type="ChEBI" id="CHEBI:15378"/>
        <dbReference type="ChEBI" id="CHEBI:43474"/>
        <dbReference type="ChEBI" id="CHEBI:57783"/>
        <dbReference type="ChEBI" id="CHEBI:64076"/>
        <dbReference type="ChEBI" id="CHEBI:456215"/>
        <dbReference type="ChEBI" id="CHEBI:456216"/>
        <dbReference type="EC" id="4.2.1.136"/>
    </reaction>
</comment>
<dbReference type="Gene3D" id="3.40.50.10260">
    <property type="entry name" value="YjeF N-terminal domain"/>
    <property type="match status" value="1"/>
</dbReference>
<dbReference type="HAMAP" id="MF_01965">
    <property type="entry name" value="NADHX_dehydratase"/>
    <property type="match status" value="1"/>
</dbReference>
<evidence type="ECO:0000256" key="10">
    <source>
        <dbReference type="ARBA" id="ARBA00023027"/>
    </source>
</evidence>
<dbReference type="SUPFAM" id="SSF64153">
    <property type="entry name" value="YjeF N-terminal domain-like"/>
    <property type="match status" value="1"/>
</dbReference>
<dbReference type="GO" id="GO:0005524">
    <property type="term" value="F:ATP binding"/>
    <property type="evidence" value="ECO:0007669"/>
    <property type="project" value="UniProtKB-UniRule"/>
</dbReference>
<feature type="domain" description="YjeF C-terminal" evidence="19">
    <location>
        <begin position="249"/>
        <end position="578"/>
    </location>
</feature>